<dbReference type="Proteomes" id="UP001140562">
    <property type="component" value="Unassembled WGS sequence"/>
</dbReference>
<protein>
    <submittedName>
        <fullName evidence="2">Uncharacterized protein</fullName>
    </submittedName>
</protein>
<dbReference type="OrthoDB" id="3763317at2759"/>
<comment type="caution">
    <text evidence="2">The sequence shown here is derived from an EMBL/GenBank/DDBJ whole genome shotgun (WGS) entry which is preliminary data.</text>
</comment>
<evidence type="ECO:0000256" key="1">
    <source>
        <dbReference type="SAM" id="MobiDB-lite"/>
    </source>
</evidence>
<sequence>MNTSTLAQEKDLEDPTGHPAFDEPATPLESPPIRTSPVRYYQRFPPALEAAPASAVSEDREFTFRSESPDHVKTEPTILDKVKEVLHLHKRL</sequence>
<organism evidence="2 3">
    <name type="scientific">Didymella glomerata</name>
    <dbReference type="NCBI Taxonomy" id="749621"/>
    <lineage>
        <taxon>Eukaryota</taxon>
        <taxon>Fungi</taxon>
        <taxon>Dikarya</taxon>
        <taxon>Ascomycota</taxon>
        <taxon>Pezizomycotina</taxon>
        <taxon>Dothideomycetes</taxon>
        <taxon>Pleosporomycetidae</taxon>
        <taxon>Pleosporales</taxon>
        <taxon>Pleosporineae</taxon>
        <taxon>Didymellaceae</taxon>
        <taxon>Didymella</taxon>
    </lineage>
</organism>
<name>A0A9W9BXZ8_9PLEO</name>
<proteinExistence type="predicted"/>
<dbReference type="AlphaFoldDB" id="A0A9W9BXZ8"/>
<accession>A0A9W9BXZ8</accession>
<evidence type="ECO:0000313" key="2">
    <source>
        <dbReference type="EMBL" id="KAJ4333851.1"/>
    </source>
</evidence>
<evidence type="ECO:0000313" key="3">
    <source>
        <dbReference type="Proteomes" id="UP001140562"/>
    </source>
</evidence>
<gene>
    <name evidence="2" type="ORF">N0V87_007327</name>
</gene>
<keyword evidence="3" id="KW-1185">Reference proteome</keyword>
<feature type="region of interest" description="Disordered" evidence="1">
    <location>
        <begin position="1"/>
        <end position="36"/>
    </location>
</feature>
<reference evidence="2" key="1">
    <citation type="submission" date="2022-10" db="EMBL/GenBank/DDBJ databases">
        <title>Tapping the CABI collections for fungal endophytes: first genome assemblies for Collariella, Neodidymelliopsis, Ascochyta clinopodiicola, Didymella pomorum, Didymosphaeria variabile, Neocosmospora piperis and Neocucurbitaria cava.</title>
        <authorList>
            <person name="Hill R."/>
        </authorList>
    </citation>
    <scope>NUCLEOTIDE SEQUENCE</scope>
    <source>
        <strain evidence="2">IMI 360193</strain>
    </source>
</reference>
<dbReference type="EMBL" id="JAPEUV010000087">
    <property type="protein sequence ID" value="KAJ4333851.1"/>
    <property type="molecule type" value="Genomic_DNA"/>
</dbReference>